<organism evidence="4 5">
    <name type="scientific">Sorangium cellulosum</name>
    <name type="common">Polyangium cellulosum</name>
    <dbReference type="NCBI Taxonomy" id="56"/>
    <lineage>
        <taxon>Bacteria</taxon>
        <taxon>Pseudomonadati</taxon>
        <taxon>Myxococcota</taxon>
        <taxon>Polyangia</taxon>
        <taxon>Polyangiales</taxon>
        <taxon>Polyangiaceae</taxon>
        <taxon>Sorangium</taxon>
    </lineage>
</organism>
<dbReference type="GO" id="GO:0016491">
    <property type="term" value="F:oxidoreductase activity"/>
    <property type="evidence" value="ECO:0007669"/>
    <property type="project" value="UniProtKB-KW"/>
</dbReference>
<dbReference type="Pfam" id="PF00171">
    <property type="entry name" value="Aldedh"/>
    <property type="match status" value="1"/>
</dbReference>
<proteinExistence type="predicted"/>
<dbReference type="InterPro" id="IPR015590">
    <property type="entry name" value="Aldehyde_DH_dom"/>
</dbReference>
<dbReference type="AlphaFoldDB" id="A0A150QAQ6"/>
<feature type="compositionally biased region" description="Low complexity" evidence="2">
    <location>
        <begin position="12"/>
        <end position="26"/>
    </location>
</feature>
<evidence type="ECO:0000256" key="2">
    <source>
        <dbReference type="SAM" id="MobiDB-lite"/>
    </source>
</evidence>
<feature type="region of interest" description="Disordered" evidence="2">
    <location>
        <begin position="1"/>
        <end position="26"/>
    </location>
</feature>
<feature type="domain" description="Aldehyde dehydrogenase" evidence="3">
    <location>
        <begin position="49"/>
        <end position="285"/>
    </location>
</feature>
<sequence>MALGNQDRSGNEGRASTGAGAGAADATAGEAGARVGVRKAYKMFVGGAFVRSESGRYTQVRDHGGAGAVENIPRASRKDGRDAVLAAAGALGGWSSRSAFNRGQILYRLAEMLEARRAELAASLERGGLDAGAAEREVLSTIDRAVAYAGWADKYQSLFASLNPVAGPHFTFTVPEPMGVVVIAAPPRPALLGLASSLLPVITGGNTCVVLASEVDPRTPLVFSEALATSDLPGGVVNVLTGQLAEVLPHLAAHMEVAALDLHGVDAALQRRLEEAAAATVKRVRARALDEAAWFDDRAATSPRWIERFVEMKTIWHPAGP</sequence>
<protein>
    <submittedName>
        <fullName evidence="4">Aldehyde dehydrogenase</fullName>
    </submittedName>
</protein>
<evidence type="ECO:0000313" key="5">
    <source>
        <dbReference type="Proteomes" id="UP000075260"/>
    </source>
</evidence>
<reference evidence="4 5" key="1">
    <citation type="submission" date="2014-02" db="EMBL/GenBank/DDBJ databases">
        <title>The small core and large imbalanced accessory genome model reveals a collaborative survival strategy of Sorangium cellulosum strains in nature.</title>
        <authorList>
            <person name="Han K."/>
            <person name="Peng R."/>
            <person name="Blom J."/>
            <person name="Li Y.-Z."/>
        </authorList>
    </citation>
    <scope>NUCLEOTIDE SEQUENCE [LARGE SCALE GENOMIC DNA]</scope>
    <source>
        <strain evidence="4 5">So0008-312</strain>
    </source>
</reference>
<evidence type="ECO:0000256" key="1">
    <source>
        <dbReference type="ARBA" id="ARBA00023002"/>
    </source>
</evidence>
<dbReference type="InterPro" id="IPR016162">
    <property type="entry name" value="Ald_DH_N"/>
</dbReference>
<dbReference type="SUPFAM" id="SSF53720">
    <property type="entry name" value="ALDH-like"/>
    <property type="match status" value="1"/>
</dbReference>
<keyword evidence="1" id="KW-0560">Oxidoreductase</keyword>
<dbReference type="InterPro" id="IPR016161">
    <property type="entry name" value="Ald_DH/histidinol_DH"/>
</dbReference>
<dbReference type="Proteomes" id="UP000075260">
    <property type="component" value="Unassembled WGS sequence"/>
</dbReference>
<dbReference type="EMBL" id="JEMA01000860">
    <property type="protein sequence ID" value="KYF65067.1"/>
    <property type="molecule type" value="Genomic_DNA"/>
</dbReference>
<dbReference type="Gene3D" id="3.40.605.10">
    <property type="entry name" value="Aldehyde Dehydrogenase, Chain A, domain 1"/>
    <property type="match status" value="1"/>
</dbReference>
<accession>A0A150QAQ6</accession>
<evidence type="ECO:0000313" key="4">
    <source>
        <dbReference type="EMBL" id="KYF65067.1"/>
    </source>
</evidence>
<gene>
    <name evidence="4" type="ORF">BE15_29860</name>
</gene>
<dbReference type="PANTHER" id="PTHR11699">
    <property type="entry name" value="ALDEHYDE DEHYDROGENASE-RELATED"/>
    <property type="match status" value="1"/>
</dbReference>
<evidence type="ECO:0000259" key="3">
    <source>
        <dbReference type="Pfam" id="PF00171"/>
    </source>
</evidence>
<comment type="caution">
    <text evidence="4">The sequence shown here is derived from an EMBL/GenBank/DDBJ whole genome shotgun (WGS) entry which is preliminary data.</text>
</comment>
<name>A0A150QAQ6_SORCE</name>